<dbReference type="SUPFAM" id="SSF81383">
    <property type="entry name" value="F-box domain"/>
    <property type="match status" value="1"/>
</dbReference>
<dbReference type="AlphaFoldDB" id="A0AA36DD42"/>
<protein>
    <recommendedName>
        <fullName evidence="1">F-box domain-containing protein</fullName>
    </recommendedName>
</protein>
<comment type="caution">
    <text evidence="2">The sequence shown here is derived from an EMBL/GenBank/DDBJ whole genome shotgun (WGS) entry which is preliminary data.</text>
</comment>
<gene>
    <name evidence="2" type="ORF">MSPICULIGERA_LOCUS23104</name>
</gene>
<feature type="non-terminal residue" evidence="2">
    <location>
        <position position="1"/>
    </location>
</feature>
<evidence type="ECO:0000259" key="1">
    <source>
        <dbReference type="PROSITE" id="PS50181"/>
    </source>
</evidence>
<dbReference type="EMBL" id="CATQJA010002702">
    <property type="protein sequence ID" value="CAJ0585072.1"/>
    <property type="molecule type" value="Genomic_DNA"/>
</dbReference>
<reference evidence="2" key="1">
    <citation type="submission" date="2023-06" db="EMBL/GenBank/DDBJ databases">
        <authorList>
            <person name="Delattre M."/>
        </authorList>
    </citation>
    <scope>NUCLEOTIDE SEQUENCE</scope>
    <source>
        <strain evidence="2">AF72</strain>
    </source>
</reference>
<proteinExistence type="predicted"/>
<evidence type="ECO:0000313" key="2">
    <source>
        <dbReference type="EMBL" id="CAJ0585072.1"/>
    </source>
</evidence>
<organism evidence="2 3">
    <name type="scientific">Mesorhabditis spiculigera</name>
    <dbReference type="NCBI Taxonomy" id="96644"/>
    <lineage>
        <taxon>Eukaryota</taxon>
        <taxon>Metazoa</taxon>
        <taxon>Ecdysozoa</taxon>
        <taxon>Nematoda</taxon>
        <taxon>Chromadorea</taxon>
        <taxon>Rhabditida</taxon>
        <taxon>Rhabditina</taxon>
        <taxon>Rhabditomorpha</taxon>
        <taxon>Rhabditoidea</taxon>
        <taxon>Rhabditidae</taxon>
        <taxon>Mesorhabditinae</taxon>
        <taxon>Mesorhabditis</taxon>
    </lineage>
</organism>
<accession>A0AA36DD42</accession>
<evidence type="ECO:0000313" key="3">
    <source>
        <dbReference type="Proteomes" id="UP001177023"/>
    </source>
</evidence>
<sequence length="99" mass="11019">MSSGSSQPCGSYSVRLLFDRMFPTSRLPKALISAILDQLAIQEMVVLQRVTRQFRAAVNARCLMPRRVQTIAVQGGARRVDEEDGGNEVVVIYIPKRPT</sequence>
<name>A0AA36DD42_9BILA</name>
<dbReference type="Proteomes" id="UP001177023">
    <property type="component" value="Unassembled WGS sequence"/>
</dbReference>
<dbReference type="InterPro" id="IPR036047">
    <property type="entry name" value="F-box-like_dom_sf"/>
</dbReference>
<dbReference type="InterPro" id="IPR001810">
    <property type="entry name" value="F-box_dom"/>
</dbReference>
<feature type="domain" description="F-box" evidence="1">
    <location>
        <begin position="21"/>
        <end position="68"/>
    </location>
</feature>
<keyword evidence="3" id="KW-1185">Reference proteome</keyword>
<dbReference type="PROSITE" id="PS50181">
    <property type="entry name" value="FBOX"/>
    <property type="match status" value="1"/>
</dbReference>